<evidence type="ECO:0000313" key="3">
    <source>
        <dbReference type="EMBL" id="SFC35360.1"/>
    </source>
</evidence>
<dbReference type="STRING" id="1123010.SAMN02745724_01470"/>
<dbReference type="AlphaFoldDB" id="A0A1I1IQ43"/>
<evidence type="ECO:0000313" key="4">
    <source>
        <dbReference type="Proteomes" id="UP000198862"/>
    </source>
</evidence>
<proteinExistence type="inferred from homology"/>
<keyword evidence="4" id="KW-1185">Reference proteome</keyword>
<dbReference type="InterPro" id="IPR006143">
    <property type="entry name" value="RND_pump_MFP"/>
</dbReference>
<organism evidence="3 4">
    <name type="scientific">Pseudoalteromonas denitrificans DSM 6059</name>
    <dbReference type="NCBI Taxonomy" id="1123010"/>
    <lineage>
        <taxon>Bacteria</taxon>
        <taxon>Pseudomonadati</taxon>
        <taxon>Pseudomonadota</taxon>
        <taxon>Gammaproteobacteria</taxon>
        <taxon>Alteromonadales</taxon>
        <taxon>Pseudoalteromonadaceae</taxon>
        <taxon>Pseudoalteromonas</taxon>
    </lineage>
</organism>
<dbReference type="RefSeq" id="WP_091982339.1">
    <property type="nucleotide sequence ID" value="NZ_FOLO01000008.1"/>
</dbReference>
<dbReference type="Pfam" id="PF25984">
    <property type="entry name" value="BSH_YknX"/>
    <property type="match status" value="1"/>
</dbReference>
<dbReference type="GO" id="GO:0015562">
    <property type="term" value="F:efflux transmembrane transporter activity"/>
    <property type="evidence" value="ECO:0007669"/>
    <property type="project" value="TreeGrafter"/>
</dbReference>
<accession>A0A1I1IQ43</accession>
<dbReference type="EMBL" id="FOLO01000008">
    <property type="protein sequence ID" value="SFC35360.1"/>
    <property type="molecule type" value="Genomic_DNA"/>
</dbReference>
<name>A0A1I1IQ43_9GAMM</name>
<comment type="similarity">
    <text evidence="1">Belongs to the membrane fusion protein (MFP) (TC 8.A.1) family.</text>
</comment>
<gene>
    <name evidence="3" type="ORF">SAMN02745724_01470</name>
</gene>
<evidence type="ECO:0000259" key="2">
    <source>
        <dbReference type="Pfam" id="PF25984"/>
    </source>
</evidence>
<evidence type="ECO:0000256" key="1">
    <source>
        <dbReference type="ARBA" id="ARBA00009477"/>
    </source>
</evidence>
<dbReference type="GO" id="GO:1990281">
    <property type="term" value="C:efflux pump complex"/>
    <property type="evidence" value="ECO:0007669"/>
    <property type="project" value="TreeGrafter"/>
</dbReference>
<dbReference type="Gene3D" id="2.40.50.100">
    <property type="match status" value="1"/>
</dbReference>
<dbReference type="Gene3D" id="2.40.30.170">
    <property type="match status" value="1"/>
</dbReference>
<reference evidence="3 4" key="1">
    <citation type="submission" date="2016-10" db="EMBL/GenBank/DDBJ databases">
        <authorList>
            <person name="de Groot N.N."/>
        </authorList>
    </citation>
    <scope>NUCLEOTIDE SEQUENCE [LARGE SCALE GENOMIC DNA]</scope>
    <source>
        <strain evidence="3 4">DSM 6059</strain>
    </source>
</reference>
<dbReference type="OrthoDB" id="9806939at2"/>
<dbReference type="InterPro" id="IPR058639">
    <property type="entry name" value="BSH_YknX-like"/>
</dbReference>
<dbReference type="PANTHER" id="PTHR30469:SF29">
    <property type="entry name" value="BLR2860 PROTEIN"/>
    <property type="match status" value="1"/>
</dbReference>
<dbReference type="NCBIfam" id="TIGR01730">
    <property type="entry name" value="RND_mfp"/>
    <property type="match status" value="1"/>
</dbReference>
<feature type="domain" description="YknX-like barrel-sandwich hybrid" evidence="2">
    <location>
        <begin position="87"/>
        <end position="334"/>
    </location>
</feature>
<dbReference type="SUPFAM" id="SSF111369">
    <property type="entry name" value="HlyD-like secretion proteins"/>
    <property type="match status" value="1"/>
</dbReference>
<dbReference type="Proteomes" id="UP000198862">
    <property type="component" value="Unassembled WGS sequence"/>
</dbReference>
<dbReference type="PANTHER" id="PTHR30469">
    <property type="entry name" value="MULTIDRUG RESISTANCE PROTEIN MDTA"/>
    <property type="match status" value="1"/>
</dbReference>
<protein>
    <submittedName>
        <fullName evidence="3">Membrane fusion protein, multidrug efflux system</fullName>
    </submittedName>
</protein>
<sequence length="371" mass="41109">MLKLHRIRQLLDEKPYIIALSISLGILLWMLSGNSHAQDPQSKTDKKTELVPLAKVKVETLQAQQIFKTLTLYGKSEPDKISKISAREEGEVKNIFVKEGQFVEKGTVILTLDQSDLNERIISAKSLLVQRKLEYKGFVKLKQQGLQDEVKLSQSKAQLEHAKSDLASLKLSLSRSEIKAPFSGVINRRLVEIGDYLGRGDPILELADLDPLIVRADVTQSEIFGLNLNQEVKATLINKKSYKGNLRYIASVADDNTNTFRIEAQFDNPSMKIRAGFSTQLDIDFEAINAIHISPAFMALDPMGSIGVKTINDKNEVVFSPINVVKSTADGIWMSGLGDEANVITLGQGFVRIGDIVEPVFSADETIAKQD</sequence>